<gene>
    <name evidence="2" type="ORF">BWR22_00310</name>
</gene>
<sequence>MKKVLISCLILTFFSCKKEVKQTEVLKKNYEKIEQLQWLVGNWTNITEKKQSFENWQKANDSTLKAHSYTIVENDTVFAERITLQQIDTTVAFTVVAYNENDNKPVTFILKPTNSNISTFENLKHDFPSKISYSNPVKDSIHAWIEGKMDNEQVKVDFFYKRAE</sequence>
<name>A0AAC9PVH0_9FLAO</name>
<dbReference type="PROSITE" id="PS51257">
    <property type="entry name" value="PROKAR_LIPOPROTEIN"/>
    <property type="match status" value="1"/>
</dbReference>
<dbReference type="RefSeq" id="WP_076731456.1">
    <property type="nucleotide sequence ID" value="NZ_CP019352.1"/>
</dbReference>
<reference evidence="2 3" key="1">
    <citation type="submission" date="2017-01" db="EMBL/GenBank/DDBJ databases">
        <title>Complete genome of Lacinutrix venerupis DOK2-8 isolated from seawater in Dokdo.</title>
        <authorList>
            <person name="Chi W.-J."/>
            <person name="Kim J.H."/>
        </authorList>
    </citation>
    <scope>NUCLEOTIDE SEQUENCE [LARGE SCALE GENOMIC DNA]</scope>
    <source>
        <strain evidence="2 3">DOK2-8</strain>
    </source>
</reference>
<evidence type="ECO:0000313" key="2">
    <source>
        <dbReference type="EMBL" id="APX98809.1"/>
    </source>
</evidence>
<proteinExistence type="predicted"/>
<dbReference type="EMBL" id="CP019352">
    <property type="protein sequence ID" value="APX98809.1"/>
    <property type="molecule type" value="Genomic_DNA"/>
</dbReference>
<keyword evidence="3" id="KW-1185">Reference proteome</keyword>
<evidence type="ECO:0000313" key="3">
    <source>
        <dbReference type="Proteomes" id="UP000187506"/>
    </source>
</evidence>
<evidence type="ECO:0000259" key="1">
    <source>
        <dbReference type="Pfam" id="PF19780"/>
    </source>
</evidence>
<dbReference type="Proteomes" id="UP000187506">
    <property type="component" value="Chromosome"/>
</dbReference>
<dbReference type="Pfam" id="PF19780">
    <property type="entry name" value="DUF6265"/>
    <property type="match status" value="1"/>
</dbReference>
<accession>A0AAC9PVH0</accession>
<dbReference type="KEGG" id="lvn:BWR22_00310"/>
<dbReference type="InterPro" id="IPR046232">
    <property type="entry name" value="DUF6265"/>
</dbReference>
<feature type="domain" description="DUF6265" evidence="1">
    <location>
        <begin position="37"/>
        <end position="146"/>
    </location>
</feature>
<protein>
    <recommendedName>
        <fullName evidence="1">DUF6265 domain-containing protein</fullName>
    </recommendedName>
</protein>
<dbReference type="AlphaFoldDB" id="A0AAC9PVH0"/>
<organism evidence="2 3">
    <name type="scientific">Lacinutrix venerupis</name>
    <dbReference type="NCBI Taxonomy" id="1486034"/>
    <lineage>
        <taxon>Bacteria</taxon>
        <taxon>Pseudomonadati</taxon>
        <taxon>Bacteroidota</taxon>
        <taxon>Flavobacteriia</taxon>
        <taxon>Flavobacteriales</taxon>
        <taxon>Flavobacteriaceae</taxon>
        <taxon>Lacinutrix</taxon>
    </lineage>
</organism>